<reference evidence="1" key="1">
    <citation type="submission" date="2024-06" db="EMBL/GenBank/DDBJ databases">
        <title>Micromonospora sp. strain HUAS YX12 genome sequences.</title>
        <authorList>
            <person name="Mo P."/>
        </authorList>
    </citation>
    <scope>NUCLEOTIDE SEQUENCE</scope>
    <source>
        <strain evidence="1">HUAS YX12</strain>
    </source>
</reference>
<accession>A0AAU7R1L0</accession>
<name>A0AAU7R1L0_9ACTN</name>
<proteinExistence type="predicted"/>
<organism evidence="1">
    <name type="scientific">Micromonospora sp. HUAS YX12</name>
    <dbReference type="NCBI Taxonomy" id="3156396"/>
    <lineage>
        <taxon>Bacteria</taxon>
        <taxon>Bacillati</taxon>
        <taxon>Actinomycetota</taxon>
        <taxon>Actinomycetes</taxon>
        <taxon>Micromonosporales</taxon>
        <taxon>Micromonosporaceae</taxon>
        <taxon>Micromonospora</taxon>
    </lineage>
</organism>
<protein>
    <submittedName>
        <fullName evidence="1">Uncharacterized protein</fullName>
    </submittedName>
</protein>
<dbReference type="AlphaFoldDB" id="A0AAU7R1L0"/>
<evidence type="ECO:0000313" key="1">
    <source>
        <dbReference type="EMBL" id="XBT82338.1"/>
    </source>
</evidence>
<dbReference type="RefSeq" id="WP_349878779.1">
    <property type="nucleotide sequence ID" value="NZ_CP157974.1"/>
</dbReference>
<gene>
    <name evidence="1" type="ORF">ABIH81_02190</name>
</gene>
<dbReference type="EMBL" id="CP157974">
    <property type="protein sequence ID" value="XBT82338.1"/>
    <property type="molecule type" value="Genomic_DNA"/>
</dbReference>
<sequence>MGVRPGPDDVCGLTAHLVQLVDSPTVLVALTFVGVDPADTMVQLVTLDQAVILTYRIRTLAERAKGGQR</sequence>